<evidence type="ECO:0000313" key="4">
    <source>
        <dbReference type="Proteomes" id="UP000002494"/>
    </source>
</evidence>
<feature type="compositionally biased region" description="Polar residues" evidence="2">
    <location>
        <begin position="174"/>
        <end position="191"/>
    </location>
</feature>
<feature type="region of interest" description="Disordered" evidence="2">
    <location>
        <begin position="1"/>
        <end position="40"/>
    </location>
</feature>
<gene>
    <name evidence="3 5" type="primary">Prr23d1</name>
</gene>
<evidence type="ECO:0000313" key="3">
    <source>
        <dbReference type="Ensembl" id="ENSRNOP00000073039.3"/>
    </source>
</evidence>
<accession>A0A0G2K4G9</accession>
<feature type="region of interest" description="Disordered" evidence="2">
    <location>
        <begin position="124"/>
        <end position="238"/>
    </location>
</feature>
<dbReference type="Proteomes" id="UP000002494">
    <property type="component" value="Chromosome 8"/>
</dbReference>
<sequence>MVGVRPHSTKADPGPKPVKRPRLQLDQRVPQDLEGPMQPSSDRLTSVVFLPSGSALQLHLDRFDLLLQPQPTSILQVSLPGHTLLLVPEGLQASTWPGHPEFSPTRPLGSALLDLPREHIVIEPGSISPSVRDSEVLESASPSGRPWMNAPAGLTPGLHLSSSFQGPVPDCWSPSDSPSAESYDPWSTRSLKGSMLEPLPGSTLQPPPPSPPSSAQEERPLNPVRPTRPPCKARRRLF</sequence>
<comment type="similarity">
    <text evidence="1">Belongs to the PRR23 family.</text>
</comment>
<dbReference type="VEuPathDB" id="HostDB:ENSRNOG00000061716"/>
<proteinExistence type="inferred from homology"/>
<reference evidence="3" key="2">
    <citation type="submission" date="2025-08" db="UniProtKB">
        <authorList>
            <consortium name="Ensembl"/>
        </authorList>
    </citation>
    <scope>IDENTIFICATION</scope>
    <source>
        <strain evidence="3">Brown Norway</strain>
    </source>
</reference>
<reference evidence="3" key="1">
    <citation type="submission" date="2024-01" db="EMBL/GenBank/DDBJ databases">
        <title>GRCr8: a new rat reference genome assembly contstructed from accurate long reads and long range scaffolding.</title>
        <authorList>
            <person name="Doris P.A."/>
            <person name="Kalbfleisch T."/>
            <person name="Li K."/>
            <person name="Howe K."/>
            <person name="Wood J."/>
        </authorList>
    </citation>
    <scope>NUCLEOTIDE SEQUENCE [LARGE SCALE GENOMIC DNA]</scope>
    <source>
        <strain evidence="3">Brown Norway</strain>
    </source>
</reference>
<evidence type="ECO:0000256" key="2">
    <source>
        <dbReference type="SAM" id="MobiDB-lite"/>
    </source>
</evidence>
<reference evidence="3" key="3">
    <citation type="submission" date="2025-09" db="UniProtKB">
        <authorList>
            <consortium name="Ensembl"/>
        </authorList>
    </citation>
    <scope>IDENTIFICATION</scope>
    <source>
        <strain evidence="3">Brown Norway</strain>
    </source>
</reference>
<evidence type="ECO:0000313" key="5">
    <source>
        <dbReference type="RGD" id="1592646"/>
    </source>
</evidence>
<dbReference type="PANTHER" id="PTHR31813:SF9">
    <property type="entry name" value="RIKEN CDNA 7420426K07 GENE"/>
    <property type="match status" value="1"/>
</dbReference>
<dbReference type="Pfam" id="PF10630">
    <property type="entry name" value="DUF2476"/>
    <property type="match status" value="1"/>
</dbReference>
<organism evidence="3 4">
    <name type="scientific">Rattus norvegicus</name>
    <name type="common">Rat</name>
    <dbReference type="NCBI Taxonomy" id="10116"/>
    <lineage>
        <taxon>Eukaryota</taxon>
        <taxon>Metazoa</taxon>
        <taxon>Chordata</taxon>
        <taxon>Craniata</taxon>
        <taxon>Vertebrata</taxon>
        <taxon>Euteleostomi</taxon>
        <taxon>Mammalia</taxon>
        <taxon>Eutheria</taxon>
        <taxon>Euarchontoglires</taxon>
        <taxon>Glires</taxon>
        <taxon>Rodentia</taxon>
        <taxon>Myomorpha</taxon>
        <taxon>Muroidea</taxon>
        <taxon>Muridae</taxon>
        <taxon>Murinae</taxon>
        <taxon>Rattus</taxon>
    </lineage>
</organism>
<dbReference type="GeneTree" id="ENSGT00390000007772"/>
<dbReference type="RGD" id="1592646">
    <property type="gene designation" value="Prr23d1"/>
</dbReference>
<dbReference type="OMA" id="AESCAPW"/>
<dbReference type="AGR" id="RGD:1592646"/>
<dbReference type="Ensembl" id="ENSRNOT00000085024.3">
    <property type="protein sequence ID" value="ENSRNOP00000073039.3"/>
    <property type="gene ID" value="ENSRNOG00000061716.3"/>
</dbReference>
<protein>
    <submittedName>
        <fullName evidence="3">Proline rich 23 domain containing 1</fullName>
    </submittedName>
</protein>
<dbReference type="InParanoid" id="A0A0G2K4G9"/>
<evidence type="ECO:0000256" key="1">
    <source>
        <dbReference type="ARBA" id="ARBA00009113"/>
    </source>
</evidence>
<keyword evidence="4" id="KW-1185">Reference proteome</keyword>
<dbReference type="RefSeq" id="NP_001395721.1">
    <property type="nucleotide sequence ID" value="NM_001408792.1"/>
</dbReference>
<dbReference type="GeneID" id="685501"/>
<name>A0A0G2K4G9_RAT</name>
<dbReference type="AlphaFoldDB" id="A0A0G2K4G9"/>
<dbReference type="PANTHER" id="PTHR31813">
    <property type="entry name" value="PROLINE-RICH PROTEIN 23B"/>
    <property type="match status" value="1"/>
</dbReference>
<dbReference type="InterPro" id="IPR018903">
    <property type="entry name" value="PRR23"/>
</dbReference>